<sequence>MRAADPRLPGIDPPRAVRATAVPEAPTPSLPARSLPCAPLLPLSGLRFSAPACDVPPRQPPSPPRSTTPPRGCPAGADPPRAVRAAAALHAYIAREAATGRGENAAGPWGCWWRSDVVSQQDNRSWALGRASLGAGEGSIRSRSREVKLGRAADVVEGPRPRHQRETVLSRALLHTAPCVFLCDPARQEGLSGDNSGDGISLCLLEFSKFSCSKALCLIERWGFNCSTPKFSCSKALCLMERWGFSCPTPMNLFLEA</sequence>
<feature type="compositionally biased region" description="Pro residues" evidence="1">
    <location>
        <begin position="57"/>
        <end position="67"/>
    </location>
</feature>
<proteinExistence type="predicted"/>
<name>A0A8T0TF91_PANVG</name>
<feature type="region of interest" description="Disordered" evidence="1">
    <location>
        <begin position="52"/>
        <end position="79"/>
    </location>
</feature>
<evidence type="ECO:0000256" key="1">
    <source>
        <dbReference type="SAM" id="MobiDB-lite"/>
    </source>
</evidence>
<comment type="caution">
    <text evidence="2">The sequence shown here is derived from an EMBL/GenBank/DDBJ whole genome shotgun (WGS) entry which is preliminary data.</text>
</comment>
<keyword evidence="3" id="KW-1185">Reference proteome</keyword>
<feature type="region of interest" description="Disordered" evidence="1">
    <location>
        <begin position="1"/>
        <end position="34"/>
    </location>
</feature>
<dbReference type="Proteomes" id="UP000823388">
    <property type="component" value="Chromosome 4K"/>
</dbReference>
<protein>
    <submittedName>
        <fullName evidence="2">Uncharacterized protein</fullName>
    </submittedName>
</protein>
<dbReference type="AlphaFoldDB" id="A0A8T0TF91"/>
<evidence type="ECO:0000313" key="2">
    <source>
        <dbReference type="EMBL" id="KAG2610431.1"/>
    </source>
</evidence>
<dbReference type="EMBL" id="CM029043">
    <property type="protein sequence ID" value="KAG2610431.1"/>
    <property type="molecule type" value="Genomic_DNA"/>
</dbReference>
<accession>A0A8T0TF91</accession>
<feature type="compositionally biased region" description="Low complexity" evidence="1">
    <location>
        <begin position="68"/>
        <end position="79"/>
    </location>
</feature>
<evidence type="ECO:0000313" key="3">
    <source>
        <dbReference type="Proteomes" id="UP000823388"/>
    </source>
</evidence>
<gene>
    <name evidence="2" type="ORF">PVAP13_4KG193725</name>
</gene>
<organism evidence="2 3">
    <name type="scientific">Panicum virgatum</name>
    <name type="common">Blackwell switchgrass</name>
    <dbReference type="NCBI Taxonomy" id="38727"/>
    <lineage>
        <taxon>Eukaryota</taxon>
        <taxon>Viridiplantae</taxon>
        <taxon>Streptophyta</taxon>
        <taxon>Embryophyta</taxon>
        <taxon>Tracheophyta</taxon>
        <taxon>Spermatophyta</taxon>
        <taxon>Magnoliopsida</taxon>
        <taxon>Liliopsida</taxon>
        <taxon>Poales</taxon>
        <taxon>Poaceae</taxon>
        <taxon>PACMAD clade</taxon>
        <taxon>Panicoideae</taxon>
        <taxon>Panicodae</taxon>
        <taxon>Paniceae</taxon>
        <taxon>Panicinae</taxon>
        <taxon>Panicum</taxon>
        <taxon>Panicum sect. Hiantes</taxon>
    </lineage>
</organism>
<reference evidence="2" key="1">
    <citation type="submission" date="2020-05" db="EMBL/GenBank/DDBJ databases">
        <title>WGS assembly of Panicum virgatum.</title>
        <authorList>
            <person name="Lovell J.T."/>
            <person name="Jenkins J."/>
            <person name="Shu S."/>
            <person name="Juenger T.E."/>
            <person name="Schmutz J."/>
        </authorList>
    </citation>
    <scope>NUCLEOTIDE SEQUENCE</scope>
    <source>
        <strain evidence="2">AP13</strain>
    </source>
</reference>